<dbReference type="EMBL" id="JAPFQI010000024">
    <property type="protein sequence ID" value="MCW8087933.1"/>
    <property type="molecule type" value="Genomic_DNA"/>
</dbReference>
<dbReference type="Pfam" id="PF02979">
    <property type="entry name" value="NHase_alpha"/>
    <property type="match status" value="1"/>
</dbReference>
<evidence type="ECO:0000259" key="2">
    <source>
        <dbReference type="Pfam" id="PF02979"/>
    </source>
</evidence>
<keyword evidence="4" id="KW-1185">Reference proteome</keyword>
<name>A0ABT3P0I8_9PROT</name>
<evidence type="ECO:0000313" key="3">
    <source>
        <dbReference type="EMBL" id="MCW8087933.1"/>
    </source>
</evidence>
<reference evidence="3 4" key="1">
    <citation type="submission" date="2022-10" db="EMBL/GenBank/DDBJ databases">
        <title>Roseococcus glaciei nov., sp. nov., isolated from glacier.</title>
        <authorList>
            <person name="Liu Q."/>
            <person name="Xin Y.-H."/>
        </authorList>
    </citation>
    <scope>NUCLEOTIDE SEQUENCE [LARGE SCALE GENOMIC DNA]</scope>
    <source>
        <strain evidence="3 4">MDT2-1-1</strain>
    </source>
</reference>
<dbReference type="Proteomes" id="UP001526430">
    <property type="component" value="Unassembled WGS sequence"/>
</dbReference>
<proteinExistence type="predicted"/>
<gene>
    <name evidence="3" type="ORF">OF850_20220</name>
</gene>
<keyword evidence="1" id="KW-0479">Metal-binding</keyword>
<feature type="domain" description="Nitrile hydratase alpha/Thiocyanate hydrolase gamma" evidence="2">
    <location>
        <begin position="13"/>
        <end position="188"/>
    </location>
</feature>
<dbReference type="InterPro" id="IPR036648">
    <property type="entry name" value="CN_Hdrase_a/SCN_Hdrase_g_sf"/>
</dbReference>
<evidence type="ECO:0000256" key="1">
    <source>
        <dbReference type="ARBA" id="ARBA00022723"/>
    </source>
</evidence>
<dbReference type="Gene3D" id="3.90.330.10">
    <property type="entry name" value="Nitrile hydratase alpha /Thiocyanate hydrolase gamma"/>
    <property type="match status" value="1"/>
</dbReference>
<comment type="caution">
    <text evidence="3">The sequence shown here is derived from an EMBL/GenBank/DDBJ whole genome shotgun (WGS) entry which is preliminary data.</text>
</comment>
<organism evidence="3 4">
    <name type="scientific">Sabulicella glaciei</name>
    <dbReference type="NCBI Taxonomy" id="2984948"/>
    <lineage>
        <taxon>Bacteria</taxon>
        <taxon>Pseudomonadati</taxon>
        <taxon>Pseudomonadota</taxon>
        <taxon>Alphaproteobacteria</taxon>
        <taxon>Acetobacterales</taxon>
        <taxon>Acetobacteraceae</taxon>
        <taxon>Sabulicella</taxon>
    </lineage>
</organism>
<accession>A0ABT3P0I8</accession>
<sequence length="200" mass="21523">MAGEPTAESIALLDKLVAALKRRGVMTEEDIQARVASADRASPETGARMVARAWTDPAYRELLLRDGSAAAEAMGVRMAGNPPLGVLEDKPDLHHLVVCTLCSCYPRAVLGYPPHWYKSVAYRARAVREPRAVLAEFGTALPAGVKIRVVDSTADYRWMVLPLRPAGTEGWAEDRLAALVTRDHLVGVSLPALQGATQAA</sequence>
<dbReference type="InterPro" id="IPR004232">
    <property type="entry name" value="CN_Hdrtase_a/SCN_Hdrlase_g"/>
</dbReference>
<dbReference type="RefSeq" id="WP_301592138.1">
    <property type="nucleotide sequence ID" value="NZ_JAPFQI010000024.1"/>
</dbReference>
<protein>
    <submittedName>
        <fullName evidence="3">Nitrile hydratase subunit alpha</fullName>
    </submittedName>
</protein>
<dbReference type="SUPFAM" id="SSF56209">
    <property type="entry name" value="Nitrile hydratase alpha chain"/>
    <property type="match status" value="1"/>
</dbReference>
<evidence type="ECO:0000313" key="4">
    <source>
        <dbReference type="Proteomes" id="UP001526430"/>
    </source>
</evidence>